<dbReference type="SUPFAM" id="SSF46548">
    <property type="entry name" value="alpha-helical ferredoxin"/>
    <property type="match status" value="1"/>
</dbReference>
<evidence type="ECO:0000313" key="6">
    <source>
        <dbReference type="Proteomes" id="UP000430670"/>
    </source>
</evidence>
<dbReference type="PROSITE" id="PS00198">
    <property type="entry name" value="4FE4S_FER_1"/>
    <property type="match status" value="2"/>
</dbReference>
<dbReference type="PANTHER" id="PTHR40447:SF1">
    <property type="entry name" value="ANAEROBIC SULFITE REDUCTASE SUBUNIT A"/>
    <property type="match status" value="1"/>
</dbReference>
<dbReference type="AlphaFoldDB" id="A0A6I3SC66"/>
<dbReference type="Proteomes" id="UP000430670">
    <property type="component" value="Unassembled WGS sequence"/>
</dbReference>
<evidence type="ECO:0000256" key="1">
    <source>
        <dbReference type="ARBA" id="ARBA00022723"/>
    </source>
</evidence>
<keyword evidence="1" id="KW-0479">Metal-binding</keyword>
<dbReference type="PANTHER" id="PTHR40447">
    <property type="entry name" value="ANAEROBIC SULFITE REDUCTASE SUBUNIT A"/>
    <property type="match status" value="1"/>
</dbReference>
<keyword evidence="2" id="KW-0408">Iron</keyword>
<dbReference type="PROSITE" id="PS51379">
    <property type="entry name" value="4FE4S_FER_2"/>
    <property type="match status" value="2"/>
</dbReference>
<evidence type="ECO:0000256" key="3">
    <source>
        <dbReference type="ARBA" id="ARBA00023014"/>
    </source>
</evidence>
<gene>
    <name evidence="5" type="ORF">GJ688_00820</name>
</gene>
<dbReference type="GO" id="GO:0046872">
    <property type="term" value="F:metal ion binding"/>
    <property type="evidence" value="ECO:0007669"/>
    <property type="project" value="UniProtKB-KW"/>
</dbReference>
<keyword evidence="6" id="KW-1185">Reference proteome</keyword>
<dbReference type="Gene3D" id="1.10.1060.10">
    <property type="entry name" value="Alpha-helical ferredoxin"/>
    <property type="match status" value="1"/>
</dbReference>
<proteinExistence type="predicted"/>
<name>A0A6I3SC66_HELMO</name>
<accession>A0A6I3SC66</accession>
<dbReference type="EMBL" id="WNKU01000001">
    <property type="protein sequence ID" value="MTV47519.1"/>
    <property type="molecule type" value="Genomic_DNA"/>
</dbReference>
<protein>
    <submittedName>
        <fullName evidence="5">4Fe-4S ferredoxin</fullName>
    </submittedName>
</protein>
<comment type="caution">
    <text evidence="5">The sequence shown here is derived from an EMBL/GenBank/DDBJ whole genome shotgun (WGS) entry which is preliminary data.</text>
</comment>
<dbReference type="InterPro" id="IPR017896">
    <property type="entry name" value="4Fe4S_Fe-S-bd"/>
</dbReference>
<dbReference type="InterPro" id="IPR009051">
    <property type="entry name" value="Helical_ferredxn"/>
</dbReference>
<feature type="domain" description="4Fe-4S ferredoxin-type" evidence="4">
    <location>
        <begin position="300"/>
        <end position="328"/>
    </location>
</feature>
<evidence type="ECO:0000259" key="4">
    <source>
        <dbReference type="PROSITE" id="PS51379"/>
    </source>
</evidence>
<organism evidence="5 6">
    <name type="scientific">Heliobacterium mobile</name>
    <name type="common">Heliobacillus mobilis</name>
    <dbReference type="NCBI Taxonomy" id="28064"/>
    <lineage>
        <taxon>Bacteria</taxon>
        <taxon>Bacillati</taxon>
        <taxon>Bacillota</taxon>
        <taxon>Clostridia</taxon>
        <taxon>Eubacteriales</taxon>
        <taxon>Heliobacteriaceae</taxon>
        <taxon>Heliobacterium</taxon>
    </lineage>
</organism>
<evidence type="ECO:0000256" key="2">
    <source>
        <dbReference type="ARBA" id="ARBA00023004"/>
    </source>
</evidence>
<feature type="domain" description="4Fe-4S ferredoxin-type" evidence="4">
    <location>
        <begin position="219"/>
        <end position="251"/>
    </location>
</feature>
<sequence length="339" mass="37628">MQRLKAFPKAKLTAVLETMSQKATVWVPSMIAGVSRFAPYRPEIDIQMGTNTAISPKEALFPSTEKIYTFSAYGIDGEFEPVDPSVGLQILFGLRSCDMQGILCLDDVFLTRGYVDDFYGSKREATTLITLGCVTPGADCFCASMGVNPVEHDGSDAQMYDLGDAYGIIARTDKGETLVKDLMATGLLSDTDKSQGPTSDFVLKVDSEGITEKLQQMFDHPLWDELSRKCLNCGTCAYLCPTCHCFDISEKKRNQHCGVKIKCWDTCMFSEYALMAGGHNPRPSKKERVRQRFMHKLRYFPERYGKLQCTGCGRCIAKCPVNLEITDVIKLAGEAKKDG</sequence>
<dbReference type="OrthoDB" id="9796486at2"/>
<dbReference type="Pfam" id="PF17179">
    <property type="entry name" value="Fer4_22"/>
    <property type="match status" value="1"/>
</dbReference>
<dbReference type="GO" id="GO:0051536">
    <property type="term" value="F:iron-sulfur cluster binding"/>
    <property type="evidence" value="ECO:0007669"/>
    <property type="project" value="UniProtKB-KW"/>
</dbReference>
<reference evidence="5 6" key="1">
    <citation type="submission" date="2019-11" db="EMBL/GenBank/DDBJ databases">
        <title>Whole-genome sequence of a the green, strictly anaerobic photosynthetic bacterium Heliobacillus mobilis DSM 6151.</title>
        <authorList>
            <person name="Kyndt J.A."/>
            <person name="Meyer T.E."/>
        </authorList>
    </citation>
    <scope>NUCLEOTIDE SEQUENCE [LARGE SCALE GENOMIC DNA]</scope>
    <source>
        <strain evidence="5 6">DSM 6151</strain>
    </source>
</reference>
<dbReference type="InterPro" id="IPR017900">
    <property type="entry name" value="4Fe4S_Fe_S_CS"/>
</dbReference>
<evidence type="ECO:0000313" key="5">
    <source>
        <dbReference type="EMBL" id="MTV47519.1"/>
    </source>
</evidence>
<keyword evidence="3" id="KW-0411">Iron-sulfur</keyword>